<keyword evidence="2" id="KW-0472">Membrane</keyword>
<feature type="transmembrane region" description="Helical" evidence="2">
    <location>
        <begin position="98"/>
        <end position="119"/>
    </location>
</feature>
<dbReference type="RefSeq" id="WP_343878419.1">
    <property type="nucleotide sequence ID" value="NZ_BAAAIJ010000019.1"/>
</dbReference>
<gene>
    <name evidence="3" type="ORF">ACFSFX_10040</name>
</gene>
<feature type="transmembrane region" description="Helical" evidence="2">
    <location>
        <begin position="125"/>
        <end position="144"/>
    </location>
</feature>
<name>A0ABW4Q8A5_9MICC</name>
<sequence length="159" mass="17172">MTSRGQEPNESTDDAVWQDLVARLEQTPTAPEAGASSAPAQNVDAGLSDQDRVRALFENQPRRSPSGPRDYTPEEPDEDEDEGYHPPEPPALGTGEPLLVLAWFGAVGGPITLLLLAMFWRAAPLTMMLGVLAIFLVSVAFLILRLPKTRDHGDNGAEV</sequence>
<feature type="compositionally biased region" description="Acidic residues" evidence="1">
    <location>
        <begin position="73"/>
        <end position="82"/>
    </location>
</feature>
<keyword evidence="2" id="KW-0812">Transmembrane</keyword>
<evidence type="ECO:0000256" key="2">
    <source>
        <dbReference type="SAM" id="Phobius"/>
    </source>
</evidence>
<keyword evidence="4" id="KW-1185">Reference proteome</keyword>
<protein>
    <submittedName>
        <fullName evidence="3">Uncharacterized protein</fullName>
    </submittedName>
</protein>
<comment type="caution">
    <text evidence="3">The sequence shown here is derived from an EMBL/GenBank/DDBJ whole genome shotgun (WGS) entry which is preliminary data.</text>
</comment>
<accession>A0ABW4Q8A5</accession>
<evidence type="ECO:0000313" key="3">
    <source>
        <dbReference type="EMBL" id="MFD1846938.1"/>
    </source>
</evidence>
<dbReference type="EMBL" id="JBHUGA010000032">
    <property type="protein sequence ID" value="MFD1846938.1"/>
    <property type="molecule type" value="Genomic_DNA"/>
</dbReference>
<evidence type="ECO:0000256" key="1">
    <source>
        <dbReference type="SAM" id="MobiDB-lite"/>
    </source>
</evidence>
<keyword evidence="2" id="KW-1133">Transmembrane helix</keyword>
<feature type="region of interest" description="Disordered" evidence="1">
    <location>
        <begin position="1"/>
        <end position="92"/>
    </location>
</feature>
<evidence type="ECO:0000313" key="4">
    <source>
        <dbReference type="Proteomes" id="UP001597307"/>
    </source>
</evidence>
<reference evidence="4" key="1">
    <citation type="journal article" date="2019" name="Int. J. Syst. Evol. Microbiol.">
        <title>The Global Catalogue of Microorganisms (GCM) 10K type strain sequencing project: providing services to taxonomists for standard genome sequencing and annotation.</title>
        <authorList>
            <consortium name="The Broad Institute Genomics Platform"/>
            <consortium name="The Broad Institute Genome Sequencing Center for Infectious Disease"/>
            <person name="Wu L."/>
            <person name="Ma J."/>
        </authorList>
    </citation>
    <scope>NUCLEOTIDE SEQUENCE [LARGE SCALE GENOMIC DNA]</scope>
    <source>
        <strain evidence="4">JCM 11496</strain>
    </source>
</reference>
<organism evidence="3 4">
    <name type="scientific">Arthrobacter flavus</name>
    <dbReference type="NCBI Taxonomy" id="95172"/>
    <lineage>
        <taxon>Bacteria</taxon>
        <taxon>Bacillati</taxon>
        <taxon>Actinomycetota</taxon>
        <taxon>Actinomycetes</taxon>
        <taxon>Micrococcales</taxon>
        <taxon>Micrococcaceae</taxon>
        <taxon>Arthrobacter</taxon>
    </lineage>
</organism>
<proteinExistence type="predicted"/>
<dbReference type="Proteomes" id="UP001597307">
    <property type="component" value="Unassembled WGS sequence"/>
</dbReference>